<dbReference type="AlphaFoldDB" id="A0A5J5F6E2"/>
<evidence type="ECO:0000313" key="3">
    <source>
        <dbReference type="Proteomes" id="UP000326924"/>
    </source>
</evidence>
<protein>
    <submittedName>
        <fullName evidence="2">Uncharacterized protein</fullName>
    </submittedName>
</protein>
<gene>
    <name evidence="2" type="ORF">FN846DRAFT_997437</name>
</gene>
<feature type="region of interest" description="Disordered" evidence="1">
    <location>
        <begin position="204"/>
        <end position="231"/>
    </location>
</feature>
<sequence length="231" mass="25603">MGRAAYNAVAFVNAKTELLHFHNKRNDIITDAERVTLPNGSIVSPGAQGTSAEVVRWIGIWFGGKLTFQHHIKMKQASGKRAVGTLSRLANRSHSQIQKATIPCVCGCMGLRSGDLVETKKTLRRRFDVVRRVVKAKRITGCREVWTAMPNKGRNYNGTFRTKTDATFLTNERQLRAYQTATSTNFLESTGILTRPWILGVDRDEDYGQAGDEGGRVKHGEADEHASGDEA</sequence>
<name>A0A5J5F6E2_9PEZI</name>
<keyword evidence="3" id="KW-1185">Reference proteome</keyword>
<dbReference type="OrthoDB" id="3258143at2759"/>
<feature type="compositionally biased region" description="Basic and acidic residues" evidence="1">
    <location>
        <begin position="213"/>
        <end position="231"/>
    </location>
</feature>
<accession>A0A5J5F6E2</accession>
<reference evidence="2 3" key="1">
    <citation type="submission" date="2019-09" db="EMBL/GenBank/DDBJ databases">
        <title>Draft genome of the ectomycorrhizal ascomycete Sphaerosporella brunnea.</title>
        <authorList>
            <consortium name="DOE Joint Genome Institute"/>
            <person name="Benucci G.M."/>
            <person name="Marozzi G."/>
            <person name="Antonielli L."/>
            <person name="Sanchez S."/>
            <person name="Marco P."/>
            <person name="Wang X."/>
            <person name="Falini L.B."/>
            <person name="Barry K."/>
            <person name="Haridas S."/>
            <person name="Lipzen A."/>
            <person name="Labutti K."/>
            <person name="Grigoriev I.V."/>
            <person name="Murat C."/>
            <person name="Martin F."/>
            <person name="Albertini E."/>
            <person name="Donnini D."/>
            <person name="Bonito G."/>
        </authorList>
    </citation>
    <scope>NUCLEOTIDE SEQUENCE [LARGE SCALE GENOMIC DNA]</scope>
    <source>
        <strain evidence="2 3">Sb_GMNB300</strain>
    </source>
</reference>
<proteinExistence type="predicted"/>
<dbReference type="Proteomes" id="UP000326924">
    <property type="component" value="Unassembled WGS sequence"/>
</dbReference>
<dbReference type="InParanoid" id="A0A5J5F6E2"/>
<evidence type="ECO:0000313" key="2">
    <source>
        <dbReference type="EMBL" id="KAA8912119.1"/>
    </source>
</evidence>
<organism evidence="2 3">
    <name type="scientific">Sphaerosporella brunnea</name>
    <dbReference type="NCBI Taxonomy" id="1250544"/>
    <lineage>
        <taxon>Eukaryota</taxon>
        <taxon>Fungi</taxon>
        <taxon>Dikarya</taxon>
        <taxon>Ascomycota</taxon>
        <taxon>Pezizomycotina</taxon>
        <taxon>Pezizomycetes</taxon>
        <taxon>Pezizales</taxon>
        <taxon>Pyronemataceae</taxon>
        <taxon>Sphaerosporella</taxon>
    </lineage>
</organism>
<comment type="caution">
    <text evidence="2">The sequence shown here is derived from an EMBL/GenBank/DDBJ whole genome shotgun (WGS) entry which is preliminary data.</text>
</comment>
<dbReference type="EMBL" id="VXIS01000028">
    <property type="protein sequence ID" value="KAA8912119.1"/>
    <property type="molecule type" value="Genomic_DNA"/>
</dbReference>
<evidence type="ECO:0000256" key="1">
    <source>
        <dbReference type="SAM" id="MobiDB-lite"/>
    </source>
</evidence>